<dbReference type="OrthoDB" id="880459at2"/>
<dbReference type="EMBL" id="VIWO01000001">
    <property type="protein sequence ID" value="TWF44576.1"/>
    <property type="molecule type" value="Genomic_DNA"/>
</dbReference>
<dbReference type="InterPro" id="IPR025485">
    <property type="entry name" value="DUF4377"/>
</dbReference>
<reference evidence="3 4" key="1">
    <citation type="submission" date="2019-06" db="EMBL/GenBank/DDBJ databases">
        <title>Sorghum-associated microbial communities from plants grown in Nebraska, USA.</title>
        <authorList>
            <person name="Schachtman D."/>
        </authorList>
    </citation>
    <scope>NUCLEOTIDE SEQUENCE [LARGE SCALE GENOMIC DNA]</scope>
    <source>
        <strain evidence="3 4">1209</strain>
    </source>
</reference>
<proteinExistence type="predicted"/>
<dbReference type="PANTHER" id="PTHR35535:SF2">
    <property type="entry name" value="DUF306 DOMAIN-CONTAINING PROTEIN"/>
    <property type="match status" value="1"/>
</dbReference>
<evidence type="ECO:0000313" key="4">
    <source>
        <dbReference type="Proteomes" id="UP000320811"/>
    </source>
</evidence>
<feature type="domain" description="DUF306" evidence="1">
    <location>
        <begin position="244"/>
        <end position="350"/>
    </location>
</feature>
<organism evidence="3 4">
    <name type="scientific">Chitinophaga polysaccharea</name>
    <dbReference type="NCBI Taxonomy" id="1293035"/>
    <lineage>
        <taxon>Bacteria</taxon>
        <taxon>Pseudomonadati</taxon>
        <taxon>Bacteroidota</taxon>
        <taxon>Chitinophagia</taxon>
        <taxon>Chitinophagales</taxon>
        <taxon>Chitinophagaceae</taxon>
        <taxon>Chitinophaga</taxon>
    </lineage>
</organism>
<dbReference type="Proteomes" id="UP000320811">
    <property type="component" value="Unassembled WGS sequence"/>
</dbReference>
<feature type="domain" description="DUF306" evidence="1">
    <location>
        <begin position="119"/>
        <end position="224"/>
    </location>
</feature>
<dbReference type="Pfam" id="PF14302">
    <property type="entry name" value="DUF4377"/>
    <property type="match status" value="1"/>
</dbReference>
<name>A0A561Q2I0_9BACT</name>
<evidence type="ECO:0000313" key="3">
    <source>
        <dbReference type="EMBL" id="TWF44576.1"/>
    </source>
</evidence>
<dbReference type="InterPro" id="IPR005184">
    <property type="entry name" value="DUF306_Meta_HslJ"/>
</dbReference>
<feature type="domain" description="DUF306" evidence="1">
    <location>
        <begin position="371"/>
        <end position="468"/>
    </location>
</feature>
<keyword evidence="3" id="KW-0346">Stress response</keyword>
<accession>A0A561Q2I0</accession>
<protein>
    <submittedName>
        <fullName evidence="3">Heat shock protein HslJ</fullName>
    </submittedName>
</protein>
<dbReference type="RefSeq" id="WP_145661708.1">
    <property type="nucleotide sequence ID" value="NZ_VIWO01000001.1"/>
</dbReference>
<dbReference type="Pfam" id="PF03724">
    <property type="entry name" value="META"/>
    <property type="match status" value="3"/>
</dbReference>
<keyword evidence="4" id="KW-1185">Reference proteome</keyword>
<dbReference type="InterPro" id="IPR053147">
    <property type="entry name" value="Hsp_HslJ-like"/>
</dbReference>
<dbReference type="AlphaFoldDB" id="A0A561Q2I0"/>
<feature type="domain" description="DUF4377" evidence="2">
    <location>
        <begin position="30"/>
        <end position="104"/>
    </location>
</feature>
<dbReference type="PANTHER" id="PTHR35535">
    <property type="entry name" value="HEAT SHOCK PROTEIN HSLJ"/>
    <property type="match status" value="1"/>
</dbReference>
<dbReference type="InterPro" id="IPR038670">
    <property type="entry name" value="HslJ-like_sf"/>
</dbReference>
<evidence type="ECO:0000259" key="2">
    <source>
        <dbReference type="Pfam" id="PF14302"/>
    </source>
</evidence>
<gene>
    <name evidence="3" type="ORF">FHW36_101496</name>
</gene>
<sequence>MLFELAITFATTILAPVQQKQPSTKTQIIYVKESKEPCTGVAPMECLQVKESANADWSNFYTNINGFKYTPGYRYKLRVKVTPVKNPPADAPNVKYTLVKVLEKKRVRVTAANSQWTSIAGKKWILSKMDNADQPDEAIWVEFDTDKKRIHGRSGCNGLMGGFSTSGNSITFSKVAGTLMACESSLMRREGSFLKQFGDRTFKYQVVGQQVHLLQNGKPVLQFKLQDKDAGQDQGSNGDTDWASISGKKWVMTRLNEASISNSGVWLEFDPAKNRFYGKGGCNNISGGYSTGNNAVTFTQAVSTFMACPDAGVMSREADFLKTLGGHTFKYTLTDGTINLFENDHLVMQFAMEDKSTTATTPNQWTFIGSKKWNVIKLNDATLTDSGIWIEFDTEKKRFHGKGGCNSISGGYNATGDQIKFAQAVSTRMACPDPAVMRREADFLKLLSEASYHYDVADQTLNLYKDGKIILMFGMQDK</sequence>
<dbReference type="Gene3D" id="2.40.128.270">
    <property type="match status" value="3"/>
</dbReference>
<comment type="caution">
    <text evidence="3">The sequence shown here is derived from an EMBL/GenBank/DDBJ whole genome shotgun (WGS) entry which is preliminary data.</text>
</comment>
<evidence type="ECO:0000259" key="1">
    <source>
        <dbReference type="Pfam" id="PF03724"/>
    </source>
</evidence>